<comment type="similarity">
    <text evidence="2 7">Belongs to the LDH/MDH superfamily. LDH family.</text>
</comment>
<reference evidence="12" key="1">
    <citation type="journal article" date="2020" name="mSystems">
        <title>Genome- and Community-Level Interaction Insights into Carbon Utilization and Element Cycling Functions of Hydrothermarchaeota in Hydrothermal Sediment.</title>
        <authorList>
            <person name="Zhou Z."/>
            <person name="Liu Y."/>
            <person name="Xu W."/>
            <person name="Pan J."/>
            <person name="Luo Z.H."/>
            <person name="Li M."/>
        </authorList>
    </citation>
    <scope>NUCLEOTIDE SEQUENCE [LARGE SCALE GENOMIC DNA]</scope>
    <source>
        <strain evidence="12">SpSt-143</strain>
    </source>
</reference>
<evidence type="ECO:0000256" key="2">
    <source>
        <dbReference type="ARBA" id="ARBA00006054"/>
    </source>
</evidence>
<evidence type="ECO:0000313" key="12">
    <source>
        <dbReference type="EMBL" id="HER96987.1"/>
    </source>
</evidence>
<feature type="binding site" evidence="7">
    <location>
        <position position="15"/>
    </location>
    <ligand>
        <name>NAD(+)</name>
        <dbReference type="ChEBI" id="CHEBI:57540"/>
    </ligand>
</feature>
<dbReference type="HAMAP" id="MF_00488">
    <property type="entry name" value="Lactate_dehydrog"/>
    <property type="match status" value="1"/>
</dbReference>
<keyword evidence="5 7" id="KW-0520">NAD</keyword>
<evidence type="ECO:0000256" key="6">
    <source>
        <dbReference type="ARBA" id="ARBA00049258"/>
    </source>
</evidence>
<keyword evidence="7" id="KW-0963">Cytoplasm</keyword>
<dbReference type="Gene3D" id="3.40.50.720">
    <property type="entry name" value="NAD(P)-binding Rossmann-like Domain"/>
    <property type="match status" value="1"/>
</dbReference>
<evidence type="ECO:0000256" key="7">
    <source>
        <dbReference type="HAMAP-Rule" id="MF_00488"/>
    </source>
</evidence>
<dbReference type="GO" id="GO:0005737">
    <property type="term" value="C:cytoplasm"/>
    <property type="evidence" value="ECO:0007669"/>
    <property type="project" value="UniProtKB-SubCell"/>
</dbReference>
<feature type="binding site" evidence="7">
    <location>
        <position position="89"/>
    </location>
    <ligand>
        <name>substrate</name>
    </ligand>
</feature>
<comment type="subunit">
    <text evidence="7">Homotetramer.</text>
</comment>
<comment type="function">
    <text evidence="7">Catalyzes the conversion of lactate to pyruvate.</text>
</comment>
<dbReference type="PROSITE" id="PS00064">
    <property type="entry name" value="L_LDH"/>
    <property type="match status" value="1"/>
</dbReference>
<evidence type="ECO:0000259" key="11">
    <source>
        <dbReference type="Pfam" id="PF02866"/>
    </source>
</evidence>
<feature type="binding site" evidence="7">
    <location>
        <position position="230"/>
    </location>
    <ligand>
        <name>substrate</name>
    </ligand>
</feature>
<dbReference type="InterPro" id="IPR018177">
    <property type="entry name" value="L-lactate_DH_AS"/>
</dbReference>
<evidence type="ECO:0000256" key="4">
    <source>
        <dbReference type="ARBA" id="ARBA00023002"/>
    </source>
</evidence>
<feature type="binding site" evidence="7">
    <location>
        <position position="154"/>
    </location>
    <ligand>
        <name>beta-D-fructose 1,6-bisphosphate</name>
        <dbReference type="ChEBI" id="CHEBI:32966"/>
        <note>allosteric activator</note>
    </ligand>
</feature>
<dbReference type="UniPathway" id="UPA00554">
    <property type="reaction ID" value="UER00611"/>
</dbReference>
<feature type="modified residue" description="Phosphotyrosine" evidence="7">
    <location>
        <position position="221"/>
    </location>
</feature>
<evidence type="ECO:0000256" key="5">
    <source>
        <dbReference type="ARBA" id="ARBA00023027"/>
    </source>
</evidence>
<dbReference type="SUPFAM" id="SSF56327">
    <property type="entry name" value="LDH C-terminal domain-like"/>
    <property type="match status" value="1"/>
</dbReference>
<comment type="caution">
    <text evidence="12">The sequence shown here is derived from an EMBL/GenBank/DDBJ whole genome shotgun (WGS) entry which is preliminary data.</text>
</comment>
<dbReference type="NCBIfam" id="TIGR01771">
    <property type="entry name" value="L-LDH-NAD"/>
    <property type="match status" value="1"/>
</dbReference>
<feature type="binding site" evidence="7">
    <location>
        <position position="66"/>
    </location>
    <ligand>
        <name>NAD(+)</name>
        <dbReference type="ChEBI" id="CHEBI:57540"/>
    </ligand>
</feature>
<comment type="caution">
    <text evidence="7">Lacks conserved residue(s) required for the propagation of feature annotation.</text>
</comment>
<feature type="binding site" evidence="7">
    <location>
        <position position="169"/>
    </location>
    <ligand>
        <name>beta-D-fructose 1,6-bisphosphate</name>
        <dbReference type="ChEBI" id="CHEBI:32966"/>
        <note>allosteric activator</note>
    </ligand>
</feature>
<dbReference type="InterPro" id="IPR011304">
    <property type="entry name" value="L-lactate_DH"/>
</dbReference>
<evidence type="ECO:0000256" key="1">
    <source>
        <dbReference type="ARBA" id="ARBA00004843"/>
    </source>
</evidence>
<feature type="active site" description="Proton acceptor" evidence="7 8">
    <location>
        <position position="176"/>
    </location>
</feature>
<dbReference type="Pfam" id="PF02866">
    <property type="entry name" value="Ldh_1_C"/>
    <property type="match status" value="1"/>
</dbReference>
<dbReference type="EMBL" id="DSGB01000006">
    <property type="protein sequence ID" value="HER96987.1"/>
    <property type="molecule type" value="Genomic_DNA"/>
</dbReference>
<dbReference type="InterPro" id="IPR036291">
    <property type="entry name" value="NAD(P)-bd_dom_sf"/>
</dbReference>
<evidence type="ECO:0000259" key="10">
    <source>
        <dbReference type="Pfam" id="PF00056"/>
    </source>
</evidence>
<comment type="subcellular location">
    <subcellularLocation>
        <location evidence="7">Cytoplasm</location>
    </subcellularLocation>
</comment>
<accession>A0A7V2B288</accession>
<feature type="binding site" evidence="9">
    <location>
        <begin position="11"/>
        <end position="16"/>
    </location>
    <ligand>
        <name>NAD(+)</name>
        <dbReference type="ChEBI" id="CHEBI:57540"/>
    </ligand>
</feature>
<keyword evidence="7" id="KW-0597">Phosphoprotein</keyword>
<comment type="activity regulation">
    <text evidence="7">Allosterically activated by fructose 1,6-bisphosphate (FBP).</text>
</comment>
<dbReference type="CDD" id="cd05292">
    <property type="entry name" value="LDH_2"/>
    <property type="match status" value="1"/>
</dbReference>
<keyword evidence="4 7" id="KW-0560">Oxidoreductase</keyword>
<feature type="binding site" evidence="7 9">
    <location>
        <position position="36"/>
    </location>
    <ligand>
        <name>NAD(+)</name>
        <dbReference type="ChEBI" id="CHEBI:57540"/>
    </ligand>
</feature>
<dbReference type="AlphaFoldDB" id="A0A7V2B288"/>
<comment type="pathway">
    <text evidence="1 7">Fermentation; pyruvate fermentation to lactate; (S)-lactate from pyruvate: step 1/1.</text>
</comment>
<dbReference type="PRINTS" id="PR00086">
    <property type="entry name" value="LLDHDRGNASE"/>
</dbReference>
<dbReference type="GO" id="GO:0006089">
    <property type="term" value="P:lactate metabolic process"/>
    <property type="evidence" value="ECO:0007669"/>
    <property type="project" value="TreeGrafter"/>
</dbReference>
<dbReference type="SUPFAM" id="SSF51735">
    <property type="entry name" value="NAD(P)-binding Rossmann-fold domains"/>
    <property type="match status" value="1"/>
</dbReference>
<feature type="binding site" evidence="7">
    <location>
        <begin position="121"/>
        <end position="124"/>
    </location>
    <ligand>
        <name>substrate</name>
    </ligand>
</feature>
<dbReference type="PANTHER" id="PTHR43128">
    <property type="entry name" value="L-2-HYDROXYCARBOXYLATE DEHYDROGENASE (NAD(P)(+))"/>
    <property type="match status" value="1"/>
</dbReference>
<dbReference type="GO" id="GO:0004459">
    <property type="term" value="F:L-lactate dehydrogenase (NAD+) activity"/>
    <property type="evidence" value="ECO:0007669"/>
    <property type="project" value="UniProtKB-UniRule"/>
</dbReference>
<dbReference type="Gene3D" id="3.90.110.10">
    <property type="entry name" value="Lactate dehydrogenase/glycoside hydrolase, family 4, C-terminal"/>
    <property type="match status" value="1"/>
</dbReference>
<dbReference type="InterPro" id="IPR001236">
    <property type="entry name" value="Lactate/malate_DH_N"/>
</dbReference>
<dbReference type="InterPro" id="IPR015955">
    <property type="entry name" value="Lactate_DH/Glyco_Ohase_4_C"/>
</dbReference>
<feature type="binding site" evidence="7">
    <location>
        <position position="144"/>
    </location>
    <ligand>
        <name>NAD(+)</name>
        <dbReference type="ChEBI" id="CHEBI:57540"/>
    </ligand>
</feature>
<dbReference type="PANTHER" id="PTHR43128:SF16">
    <property type="entry name" value="L-LACTATE DEHYDROGENASE"/>
    <property type="match status" value="1"/>
</dbReference>
<protein>
    <recommendedName>
        <fullName evidence="3 7">L-lactate dehydrogenase</fullName>
        <shortName evidence="7">L-LDH</shortName>
        <ecNumber evidence="3 7">1.1.1.27</ecNumber>
    </recommendedName>
</protein>
<organism evidence="12">
    <name type="scientific">Rhodothermus marinus</name>
    <name type="common">Rhodothermus obamensis</name>
    <dbReference type="NCBI Taxonomy" id="29549"/>
    <lineage>
        <taxon>Bacteria</taxon>
        <taxon>Pseudomonadati</taxon>
        <taxon>Rhodothermota</taxon>
        <taxon>Rhodothermia</taxon>
        <taxon>Rhodothermales</taxon>
        <taxon>Rhodothermaceae</taxon>
        <taxon>Rhodothermus</taxon>
    </lineage>
</organism>
<dbReference type="NCBIfam" id="NF000824">
    <property type="entry name" value="PRK00066.1"/>
    <property type="match status" value="1"/>
</dbReference>
<dbReference type="Pfam" id="PF00056">
    <property type="entry name" value="Ldh_1_N"/>
    <property type="match status" value="1"/>
</dbReference>
<feature type="domain" description="Lactate/malate dehydrogenase N-terminal" evidence="10">
    <location>
        <begin position="7"/>
        <end position="143"/>
    </location>
</feature>
<feature type="binding site" evidence="7">
    <location>
        <begin position="119"/>
        <end position="121"/>
    </location>
    <ligand>
        <name>NAD(+)</name>
        <dbReference type="ChEBI" id="CHEBI:57540"/>
    </ligand>
</feature>
<dbReference type="InterPro" id="IPR022383">
    <property type="entry name" value="Lactate/malate_DH_C"/>
</dbReference>
<feature type="binding site" evidence="7">
    <location>
        <begin position="80"/>
        <end position="81"/>
    </location>
    <ligand>
        <name>NAD(+)</name>
        <dbReference type="ChEBI" id="CHEBI:57540"/>
    </ligand>
</feature>
<sequence length="313" mass="34039">MLQRRVVGLVGTGHVGVAAAYALFIKGLASELILIDKDTRRAEGEAMDLMHGQSLVGSMAVRAGTYADLQNAQIVIISAGVAQRPGESRLALLNRNTEVFREIMGELDRYAPGAILIVATNPVDILTYVAQRLSQRPAERIIGTGTLLDTARFRALLGQYYGVDPRSVHAYILGEHGDSEVPIWSQVAIGGQRILNRTVLGRPFDPQHMQRIFEEARTAAYAIIERKGYTNTAIGVVIARLVEAILDDEKSVLPVSVRLEGEYGLRDVCLSIPCVVGLEGIEGRVLPELAPEEQEGLHRSAAVLRASLQELSL</sequence>
<evidence type="ECO:0000256" key="3">
    <source>
        <dbReference type="ARBA" id="ARBA00012967"/>
    </source>
</evidence>
<feature type="binding site" evidence="9">
    <location>
        <position position="96"/>
    </location>
    <ligand>
        <name>NAD(+)</name>
        <dbReference type="ChEBI" id="CHEBI:57540"/>
    </ligand>
</feature>
<evidence type="ECO:0000256" key="8">
    <source>
        <dbReference type="PIRSR" id="PIRSR000102-1"/>
    </source>
</evidence>
<gene>
    <name evidence="7" type="primary">ldh</name>
    <name evidence="12" type="ORF">ENO59_10850</name>
</gene>
<keyword evidence="7" id="KW-0021">Allosteric enzyme</keyword>
<dbReference type="GO" id="GO:0006096">
    <property type="term" value="P:glycolytic process"/>
    <property type="evidence" value="ECO:0007669"/>
    <property type="project" value="UniProtKB-UniRule"/>
</dbReference>
<comment type="catalytic activity">
    <reaction evidence="6 7">
        <text>(S)-lactate + NAD(+) = pyruvate + NADH + H(+)</text>
        <dbReference type="Rhea" id="RHEA:23444"/>
        <dbReference type="ChEBI" id="CHEBI:15361"/>
        <dbReference type="ChEBI" id="CHEBI:15378"/>
        <dbReference type="ChEBI" id="CHEBI:16651"/>
        <dbReference type="ChEBI" id="CHEBI:57540"/>
        <dbReference type="ChEBI" id="CHEBI:57945"/>
        <dbReference type="EC" id="1.1.1.27"/>
    </reaction>
</comment>
<proteinExistence type="inferred from homology"/>
<feature type="domain" description="Lactate/malate dehydrogenase C-terminal" evidence="11">
    <location>
        <begin position="146"/>
        <end position="310"/>
    </location>
</feature>
<name>A0A7V2B288_RHOMR</name>
<dbReference type="PIRSF" id="PIRSF000102">
    <property type="entry name" value="Lac_mal_DH"/>
    <property type="match status" value="1"/>
</dbReference>
<evidence type="ECO:0000256" key="9">
    <source>
        <dbReference type="PIRSR" id="PIRSR000102-3"/>
    </source>
</evidence>
<dbReference type="InterPro" id="IPR001557">
    <property type="entry name" value="L-lactate/malate_DH"/>
</dbReference>
<feature type="binding site" evidence="7">
    <location>
        <begin position="149"/>
        <end position="152"/>
    </location>
    <ligand>
        <name>substrate</name>
    </ligand>
</feature>
<feature type="binding site" evidence="7">
    <location>
        <position position="83"/>
    </location>
    <ligand>
        <name>substrate</name>
    </ligand>
</feature>
<feature type="binding site" evidence="7">
    <location>
        <position position="41"/>
    </location>
    <ligand>
        <name>NAD(+)</name>
        <dbReference type="ChEBI" id="CHEBI:57540"/>
    </ligand>
</feature>
<dbReference type="EC" id="1.1.1.27" evidence="3 7"/>